<proteinExistence type="predicted"/>
<dbReference type="Proteomes" id="UP000005837">
    <property type="component" value="Unassembled WGS sequence"/>
</dbReference>
<dbReference type="AlphaFoldDB" id="C0DYB2"/>
<protein>
    <submittedName>
        <fullName evidence="1">Uncharacterized protein</fullName>
    </submittedName>
</protein>
<comment type="caution">
    <text evidence="1">The sequence shown here is derived from an EMBL/GenBank/DDBJ whole genome shotgun (WGS) entry which is preliminary data.</text>
</comment>
<sequence>MAEEVFEHFGLALGNQAQGDAGDGADVAVEAGEAAQGGVGISRAVGVGGINGISNGGFGQAGEAAGGLVHEAGGLHIGSFRVVEGELGHAQEDGAHTLAVGLGEDFGQAGTHRGDIAFGRSHNPAHTFLLDGRFGLNCLPVFKHLLGQADIGGQGDVYGALGHGRVVGATEQAHIGSEGVTAFALLEGNLGGEGRHQIVGAIDDLAVGKRGLRTGFARCRRGLGRQRQQ</sequence>
<dbReference type="HOGENOM" id="CLU_1208226_0_0_4"/>
<evidence type="ECO:0000313" key="2">
    <source>
        <dbReference type="Proteomes" id="UP000005837"/>
    </source>
</evidence>
<dbReference type="EMBL" id="ACEA01000052">
    <property type="protein sequence ID" value="EEG22969.1"/>
    <property type="molecule type" value="Genomic_DNA"/>
</dbReference>
<evidence type="ECO:0000313" key="1">
    <source>
        <dbReference type="EMBL" id="EEG22969.1"/>
    </source>
</evidence>
<name>C0DYB2_EIKCO</name>
<organism evidence="1 2">
    <name type="scientific">Eikenella corrodens ATCC 23834</name>
    <dbReference type="NCBI Taxonomy" id="546274"/>
    <lineage>
        <taxon>Bacteria</taxon>
        <taxon>Pseudomonadati</taxon>
        <taxon>Pseudomonadota</taxon>
        <taxon>Betaproteobacteria</taxon>
        <taxon>Neisseriales</taxon>
        <taxon>Neisseriaceae</taxon>
        <taxon>Eikenella</taxon>
    </lineage>
</organism>
<reference evidence="1 2" key="1">
    <citation type="submission" date="2009-01" db="EMBL/GenBank/DDBJ databases">
        <authorList>
            <person name="Fulton L."/>
            <person name="Clifton S."/>
            <person name="Chinwalla A.T."/>
            <person name="Mitreva M."/>
            <person name="Sodergren E."/>
            <person name="Weinstock G."/>
            <person name="Clifton S."/>
            <person name="Dooling D.J."/>
            <person name="Fulton B."/>
            <person name="Minx P."/>
            <person name="Pepin K.H."/>
            <person name="Johnson M."/>
            <person name="Bhonagiri V."/>
            <person name="Nash W.E."/>
            <person name="Mardis E.R."/>
            <person name="Wilson R.K."/>
        </authorList>
    </citation>
    <scope>NUCLEOTIDE SEQUENCE [LARGE SCALE GENOMIC DNA]</scope>
    <source>
        <strain evidence="1 2">ATCC 23834</strain>
    </source>
</reference>
<accession>C0DYB2</accession>
<gene>
    <name evidence="1" type="ORF">EIKCOROL_02376</name>
</gene>